<evidence type="ECO:0000256" key="4">
    <source>
        <dbReference type="ARBA" id="ARBA00022679"/>
    </source>
</evidence>
<evidence type="ECO:0000256" key="5">
    <source>
        <dbReference type="ARBA" id="ARBA00022777"/>
    </source>
</evidence>
<reference evidence="11 12" key="1">
    <citation type="submission" date="2021-05" db="EMBL/GenBank/DDBJ databases">
        <title>The draft genome of Geobacter pelophilus DSM 12255.</title>
        <authorList>
            <person name="Xu Z."/>
            <person name="Masuda Y."/>
            <person name="Itoh H."/>
            <person name="Senoo K."/>
        </authorList>
    </citation>
    <scope>NUCLEOTIDE SEQUENCE [LARGE SCALE GENOMIC DNA]</scope>
    <source>
        <strain evidence="11 12">DSM 12255</strain>
    </source>
</reference>
<dbReference type="Pfam" id="PF13426">
    <property type="entry name" value="PAS_9"/>
    <property type="match status" value="2"/>
</dbReference>
<dbReference type="InterPro" id="IPR052162">
    <property type="entry name" value="Sensor_kinase/Photoreceptor"/>
</dbReference>
<evidence type="ECO:0000259" key="9">
    <source>
        <dbReference type="PROSITE" id="PS50112"/>
    </source>
</evidence>
<dbReference type="InterPro" id="IPR029016">
    <property type="entry name" value="GAF-like_dom_sf"/>
</dbReference>
<dbReference type="Gene3D" id="3.40.50.2300">
    <property type="match status" value="1"/>
</dbReference>
<dbReference type="RefSeq" id="WP_214173366.1">
    <property type="nucleotide sequence ID" value="NZ_JAHCVJ010000014.1"/>
</dbReference>
<dbReference type="Gene3D" id="3.30.450.40">
    <property type="match status" value="1"/>
</dbReference>
<organism evidence="11 12">
    <name type="scientific">Geoanaerobacter pelophilus</name>
    <dbReference type="NCBI Taxonomy" id="60036"/>
    <lineage>
        <taxon>Bacteria</taxon>
        <taxon>Pseudomonadati</taxon>
        <taxon>Thermodesulfobacteriota</taxon>
        <taxon>Desulfuromonadia</taxon>
        <taxon>Geobacterales</taxon>
        <taxon>Geobacteraceae</taxon>
        <taxon>Geoanaerobacter</taxon>
    </lineage>
</organism>
<dbReference type="Proteomes" id="UP000811899">
    <property type="component" value="Unassembled WGS sequence"/>
</dbReference>
<keyword evidence="5" id="KW-0418">Kinase</keyword>
<dbReference type="InterPro" id="IPR000700">
    <property type="entry name" value="PAS-assoc_C"/>
</dbReference>
<dbReference type="CDD" id="cd00082">
    <property type="entry name" value="HisKA"/>
    <property type="match status" value="1"/>
</dbReference>
<dbReference type="Gene3D" id="2.10.70.100">
    <property type="match status" value="1"/>
</dbReference>
<evidence type="ECO:0000313" key="11">
    <source>
        <dbReference type="EMBL" id="MBT0666597.1"/>
    </source>
</evidence>
<dbReference type="InterPro" id="IPR001789">
    <property type="entry name" value="Sig_transdc_resp-reg_receiver"/>
</dbReference>
<proteinExistence type="predicted"/>
<dbReference type="Gene3D" id="1.10.287.130">
    <property type="match status" value="1"/>
</dbReference>
<feature type="domain" description="PAC" evidence="10">
    <location>
        <begin position="749"/>
        <end position="801"/>
    </location>
</feature>
<evidence type="ECO:0000256" key="2">
    <source>
        <dbReference type="ARBA" id="ARBA00012438"/>
    </source>
</evidence>
<keyword evidence="4" id="KW-0808">Transferase</keyword>
<dbReference type="PROSITE" id="PS50113">
    <property type="entry name" value="PAC"/>
    <property type="match status" value="3"/>
</dbReference>
<feature type="domain" description="PAS" evidence="9">
    <location>
        <begin position="4"/>
        <end position="50"/>
    </location>
</feature>
<dbReference type="InterPro" id="IPR035965">
    <property type="entry name" value="PAS-like_dom_sf"/>
</dbReference>
<dbReference type="InterPro" id="IPR003018">
    <property type="entry name" value="GAF"/>
</dbReference>
<evidence type="ECO:0000256" key="1">
    <source>
        <dbReference type="ARBA" id="ARBA00000085"/>
    </source>
</evidence>
<evidence type="ECO:0000259" key="8">
    <source>
        <dbReference type="PROSITE" id="PS50110"/>
    </source>
</evidence>
<dbReference type="SUPFAM" id="SSF52172">
    <property type="entry name" value="CheY-like"/>
    <property type="match status" value="1"/>
</dbReference>
<dbReference type="SMART" id="SM00448">
    <property type="entry name" value="REC"/>
    <property type="match status" value="1"/>
</dbReference>
<evidence type="ECO:0000313" key="12">
    <source>
        <dbReference type="Proteomes" id="UP000811899"/>
    </source>
</evidence>
<feature type="domain" description="PAS" evidence="9">
    <location>
        <begin position="302"/>
        <end position="346"/>
    </location>
</feature>
<dbReference type="InterPro" id="IPR000014">
    <property type="entry name" value="PAS"/>
</dbReference>
<dbReference type="Pfam" id="PF08447">
    <property type="entry name" value="PAS_3"/>
    <property type="match status" value="3"/>
</dbReference>
<dbReference type="NCBIfam" id="TIGR00229">
    <property type="entry name" value="sensory_box"/>
    <property type="match status" value="6"/>
</dbReference>
<dbReference type="SMART" id="SM00387">
    <property type="entry name" value="HATPase_c"/>
    <property type="match status" value="1"/>
</dbReference>
<dbReference type="Pfam" id="PF02518">
    <property type="entry name" value="HATPase_c"/>
    <property type="match status" value="1"/>
</dbReference>
<dbReference type="EMBL" id="JAHCVJ010000014">
    <property type="protein sequence ID" value="MBT0666597.1"/>
    <property type="molecule type" value="Genomic_DNA"/>
</dbReference>
<comment type="caution">
    <text evidence="11">The sequence shown here is derived from an EMBL/GenBank/DDBJ whole genome shotgun (WGS) entry which is preliminary data.</text>
</comment>
<dbReference type="InterPro" id="IPR036097">
    <property type="entry name" value="HisK_dim/P_sf"/>
</dbReference>
<dbReference type="InterPro" id="IPR001610">
    <property type="entry name" value="PAC"/>
</dbReference>
<dbReference type="SMART" id="SM00091">
    <property type="entry name" value="PAS"/>
    <property type="match status" value="6"/>
</dbReference>
<evidence type="ECO:0000259" key="7">
    <source>
        <dbReference type="PROSITE" id="PS50109"/>
    </source>
</evidence>
<dbReference type="InterPro" id="IPR003594">
    <property type="entry name" value="HATPase_dom"/>
</dbReference>
<keyword evidence="12" id="KW-1185">Reference proteome</keyword>
<dbReference type="SMART" id="SM00086">
    <property type="entry name" value="PAC"/>
    <property type="match status" value="6"/>
</dbReference>
<dbReference type="SUPFAM" id="SSF55874">
    <property type="entry name" value="ATPase domain of HSP90 chaperone/DNA topoisomerase II/histidine kinase"/>
    <property type="match status" value="1"/>
</dbReference>
<dbReference type="EC" id="2.7.13.3" evidence="2"/>
<dbReference type="InterPro" id="IPR005467">
    <property type="entry name" value="His_kinase_dom"/>
</dbReference>
<comment type="catalytic activity">
    <reaction evidence="1">
        <text>ATP + protein L-histidine = ADP + protein N-phospho-L-histidine.</text>
        <dbReference type="EC" id="2.7.13.3"/>
    </reaction>
</comment>
<dbReference type="InterPro" id="IPR036890">
    <property type="entry name" value="HATPase_C_sf"/>
</dbReference>
<feature type="domain" description="PAC" evidence="10">
    <location>
        <begin position="84"/>
        <end position="138"/>
    </location>
</feature>
<dbReference type="Pfam" id="PF13188">
    <property type="entry name" value="PAS_8"/>
    <property type="match status" value="1"/>
</dbReference>
<dbReference type="Pfam" id="PF00072">
    <property type="entry name" value="Response_reg"/>
    <property type="match status" value="1"/>
</dbReference>
<evidence type="ECO:0000256" key="6">
    <source>
        <dbReference type="PROSITE-ProRule" id="PRU00169"/>
    </source>
</evidence>
<dbReference type="PANTHER" id="PTHR43304:SF1">
    <property type="entry name" value="PAC DOMAIN-CONTAINING PROTEIN"/>
    <property type="match status" value="1"/>
</dbReference>
<dbReference type="PROSITE" id="PS50110">
    <property type="entry name" value="RESPONSE_REGULATORY"/>
    <property type="match status" value="1"/>
</dbReference>
<dbReference type="CDD" id="cd00130">
    <property type="entry name" value="PAS"/>
    <property type="match status" value="6"/>
</dbReference>
<dbReference type="SMART" id="SM00065">
    <property type="entry name" value="GAF"/>
    <property type="match status" value="1"/>
</dbReference>
<feature type="domain" description="PAC" evidence="10">
    <location>
        <begin position="622"/>
        <end position="675"/>
    </location>
</feature>
<keyword evidence="3 6" id="KW-0597">Phosphoprotein</keyword>
<dbReference type="PROSITE" id="PS50109">
    <property type="entry name" value="HIS_KIN"/>
    <property type="match status" value="1"/>
</dbReference>
<dbReference type="Gene3D" id="3.30.565.10">
    <property type="entry name" value="Histidine kinase-like ATPase, C-terminal domain"/>
    <property type="match status" value="1"/>
</dbReference>
<feature type="domain" description="Histidine kinase" evidence="7">
    <location>
        <begin position="947"/>
        <end position="1172"/>
    </location>
</feature>
<evidence type="ECO:0000259" key="10">
    <source>
        <dbReference type="PROSITE" id="PS50113"/>
    </source>
</evidence>
<dbReference type="InterPro" id="IPR013655">
    <property type="entry name" value="PAS_fold_3"/>
</dbReference>
<feature type="domain" description="Response regulatory" evidence="8">
    <location>
        <begin position="1192"/>
        <end position="1307"/>
    </location>
</feature>
<gene>
    <name evidence="11" type="ORF">KI809_19990</name>
</gene>
<feature type="domain" description="PAS" evidence="9">
    <location>
        <begin position="676"/>
        <end position="736"/>
    </location>
</feature>
<sequence length="1308" mass="148655">MVEVLQQFQTLFSNMGQGAFLQNADGQLVDVNSAALALFGLTREEFFERTSSPPAWQVITEDGQQLPPECHPATLALTTGKTVRDMVAGVFSSKRNDFIWLEVNAIPMFHEEETVPYQVLVTLHDISERKQVELVYRARLHLMQFAADHTLDELLVETLDRLEALTGSLIGFYHSYDEESRCVTLKAWSTRTVRDCCRADEKNWYYSVDKAGVWIDCITARKPVIHNEYASLDHCNLSKEPAVVVREMVVPVFRNNKIVAILGLGNKPHEYNESDVKVVSLLADLAWDIAEKKLQEEQQLQSARQYEVLTETSLDAYWIVDRTGKIIEVNDLACRQYGYSREEMLNLSLRDLEARENDAQLEGHSANIVVQRHDRFETCHRRKDGTLLDVEVSATFIPSKDIFLAFIRDITTRKKEERALQESEERFRQLIETTNTGYVILDELGRVVDANSEYVRLTGRNNLQEIIGHCVTEWTATHDLDRNVDEIRKCIETGVVRGFVVDYLSPEGVLTTLEINASVTRKLDSLQILTLCRDITERKRIEESMKASEAFLLKTQRTAHIGIYDFDIVQDRWTSSNEMDDIFGIDAAFTRTFSGWLDLIHPDQRDRMAAYFSDLLVAQRWFEMEYEIIRPVDGQIRWVFGIGEFEYDTDGKAKRMFGTIQDITDRKQAEEALRDQQQMINAIVESSQDWIWAIDLSGNHTYSNQAVQQILNYSPEEFQCMGLELVHHEDRQKINELWSGWIASRQGWSNIVVRWRAKDGFYRYLESTAVPILDPQGELLGFRGVDRDITERKLAEEALRASEERFRSIMALSPDIISIIGQGGELLYNSPAAQRIHGYTDEEMIGINTFDLIHPDDQEKVSKGFNLLLQSPNQVHVVQYRYRNKDSSYSWMECSANNQLTNPLLRGIVAISRNIDDRIRMEDERLRLEQQLLHTQKLESLGILAGGIAHDFNNILTAIIGNVELAIISLNPQSPALDNLQRIEKSAVRAAELARQMLAYSGKGKFVIEAIDLNQLVEEMGHIFEVSISKKALLRYDLNRPLPRVDADATQISQIVMNLVINASESFGDKSGIIAIRTGCVECTENYLKDAWLVDPLRGGLYVYLEVADTGCGMDQETLAKIFDPFFTTKFTGRGLGMAAVLGIVRGHHGAIKVTSELGNGSTFKVLLPASDQELEIEPLQTQTEDWKGQGKVLLVDDEEDVRDIGMAMLQMLGFTVVTANDGNDAVEVFKANPDISFIVLDLTMPIMDGEQCFYELMRIKPDAKVVMSSGFSEQEVTQKFMGKKLSGFIQKPYTMSAMKEAIQKIPI</sequence>
<dbReference type="SMART" id="SM00388">
    <property type="entry name" value="HisKA"/>
    <property type="match status" value="1"/>
</dbReference>
<name>A0AAW4LAP0_9BACT</name>
<dbReference type="InterPro" id="IPR004358">
    <property type="entry name" value="Sig_transdc_His_kin-like_C"/>
</dbReference>
<dbReference type="PROSITE" id="PS50112">
    <property type="entry name" value="PAS"/>
    <property type="match status" value="5"/>
</dbReference>
<dbReference type="SUPFAM" id="SSF55781">
    <property type="entry name" value="GAF domain-like"/>
    <property type="match status" value="1"/>
</dbReference>
<dbReference type="SUPFAM" id="SSF55785">
    <property type="entry name" value="PYP-like sensor domain (PAS domain)"/>
    <property type="match status" value="6"/>
</dbReference>
<feature type="domain" description="PAS" evidence="9">
    <location>
        <begin position="802"/>
        <end position="872"/>
    </location>
</feature>
<dbReference type="InterPro" id="IPR003661">
    <property type="entry name" value="HisK_dim/P_dom"/>
</dbReference>
<dbReference type="PRINTS" id="PR00344">
    <property type="entry name" value="BCTRLSENSOR"/>
</dbReference>
<dbReference type="Gene3D" id="3.30.450.20">
    <property type="entry name" value="PAS domain"/>
    <property type="match status" value="6"/>
</dbReference>
<accession>A0AAW4LAP0</accession>
<dbReference type="Pfam" id="PF13185">
    <property type="entry name" value="GAF_2"/>
    <property type="match status" value="1"/>
</dbReference>
<dbReference type="PANTHER" id="PTHR43304">
    <property type="entry name" value="PHYTOCHROME-LIKE PROTEIN CPH1"/>
    <property type="match status" value="1"/>
</dbReference>
<dbReference type="GO" id="GO:0000155">
    <property type="term" value="F:phosphorelay sensor kinase activity"/>
    <property type="evidence" value="ECO:0007669"/>
    <property type="project" value="InterPro"/>
</dbReference>
<dbReference type="SUPFAM" id="SSF47384">
    <property type="entry name" value="Homodimeric domain of signal transducing histidine kinase"/>
    <property type="match status" value="1"/>
</dbReference>
<protein>
    <recommendedName>
        <fullName evidence="2">histidine kinase</fullName>
        <ecNumber evidence="2">2.7.13.3</ecNumber>
    </recommendedName>
</protein>
<feature type="modified residue" description="4-aspartylphosphate" evidence="6">
    <location>
        <position position="1242"/>
    </location>
</feature>
<evidence type="ECO:0000256" key="3">
    <source>
        <dbReference type="ARBA" id="ARBA00022553"/>
    </source>
</evidence>
<feature type="domain" description="PAS" evidence="9">
    <location>
        <begin position="423"/>
        <end position="494"/>
    </location>
</feature>
<dbReference type="InterPro" id="IPR011006">
    <property type="entry name" value="CheY-like_superfamily"/>
</dbReference>